<evidence type="ECO:0000256" key="2">
    <source>
        <dbReference type="SAM" id="SignalP"/>
    </source>
</evidence>
<gene>
    <name evidence="3" type="ORF">C2845_PM01G40260</name>
</gene>
<reference evidence="4" key="1">
    <citation type="journal article" date="2019" name="Nat. Commun.">
        <title>The genome of broomcorn millet.</title>
        <authorList>
            <person name="Zou C."/>
            <person name="Miki D."/>
            <person name="Li D."/>
            <person name="Tang Q."/>
            <person name="Xiao L."/>
            <person name="Rajput S."/>
            <person name="Deng P."/>
            <person name="Jia W."/>
            <person name="Huang R."/>
            <person name="Zhang M."/>
            <person name="Sun Y."/>
            <person name="Hu J."/>
            <person name="Fu X."/>
            <person name="Schnable P.S."/>
            <person name="Li F."/>
            <person name="Zhang H."/>
            <person name="Feng B."/>
            <person name="Zhu X."/>
            <person name="Liu R."/>
            <person name="Schnable J.C."/>
            <person name="Zhu J.-K."/>
            <person name="Zhang H."/>
        </authorList>
    </citation>
    <scope>NUCLEOTIDE SEQUENCE [LARGE SCALE GENOMIC DNA]</scope>
</reference>
<feature type="region of interest" description="Disordered" evidence="1">
    <location>
        <begin position="59"/>
        <end position="95"/>
    </location>
</feature>
<name>A0A3L6TNG9_PANMI</name>
<evidence type="ECO:0000313" key="4">
    <source>
        <dbReference type="Proteomes" id="UP000275267"/>
    </source>
</evidence>
<dbReference type="Proteomes" id="UP000275267">
    <property type="component" value="Unassembled WGS sequence"/>
</dbReference>
<feature type="region of interest" description="Disordered" evidence="1">
    <location>
        <begin position="112"/>
        <end position="208"/>
    </location>
</feature>
<accession>A0A3L6TNG9</accession>
<sequence>MDYFLFFTKLLLSRNIFSILGTPIVTPPGPSAIQHLAVATSHAVHTEYWDGVATAPSGTGLADEIPHQGARRRPLKQRTTSHLPNRADSQEPAKVRTWRGACLGRCCPVCPTAAPRTPKSRQRRPRRRRPHQRKPRWRKPKPRGGRSLRWPCSPPVLPRRPDPLVPAQRGRGRDAAAKPACRSTPETPTADPADEAEQGTPSRGPPLR</sequence>
<organism evidence="3 4">
    <name type="scientific">Panicum miliaceum</name>
    <name type="common">Proso millet</name>
    <name type="synonym">Broomcorn millet</name>
    <dbReference type="NCBI Taxonomy" id="4540"/>
    <lineage>
        <taxon>Eukaryota</taxon>
        <taxon>Viridiplantae</taxon>
        <taxon>Streptophyta</taxon>
        <taxon>Embryophyta</taxon>
        <taxon>Tracheophyta</taxon>
        <taxon>Spermatophyta</taxon>
        <taxon>Magnoliopsida</taxon>
        <taxon>Liliopsida</taxon>
        <taxon>Poales</taxon>
        <taxon>Poaceae</taxon>
        <taxon>PACMAD clade</taxon>
        <taxon>Panicoideae</taxon>
        <taxon>Panicodae</taxon>
        <taxon>Paniceae</taxon>
        <taxon>Panicinae</taxon>
        <taxon>Panicum</taxon>
        <taxon>Panicum sect. Panicum</taxon>
    </lineage>
</organism>
<dbReference type="AlphaFoldDB" id="A0A3L6TNG9"/>
<feature type="compositionally biased region" description="Basic residues" evidence="1">
    <location>
        <begin position="118"/>
        <end position="146"/>
    </location>
</feature>
<feature type="chain" id="PRO_5017966303" evidence="2">
    <location>
        <begin position="22"/>
        <end position="208"/>
    </location>
</feature>
<evidence type="ECO:0000256" key="1">
    <source>
        <dbReference type="SAM" id="MobiDB-lite"/>
    </source>
</evidence>
<keyword evidence="2" id="KW-0732">Signal</keyword>
<keyword evidence="4" id="KW-1185">Reference proteome</keyword>
<comment type="caution">
    <text evidence="3">The sequence shown here is derived from an EMBL/GenBank/DDBJ whole genome shotgun (WGS) entry which is preliminary data.</text>
</comment>
<dbReference type="EMBL" id="PQIB02000001">
    <property type="protein sequence ID" value="RLN41817.1"/>
    <property type="molecule type" value="Genomic_DNA"/>
</dbReference>
<proteinExistence type="predicted"/>
<feature type="signal peptide" evidence="2">
    <location>
        <begin position="1"/>
        <end position="21"/>
    </location>
</feature>
<evidence type="ECO:0000313" key="3">
    <source>
        <dbReference type="EMBL" id="RLN41817.1"/>
    </source>
</evidence>
<protein>
    <submittedName>
        <fullName evidence="3">Uncharacterized protein</fullName>
    </submittedName>
</protein>